<keyword evidence="2" id="KW-0812">Transmembrane</keyword>
<reference evidence="3 4" key="1">
    <citation type="submission" date="2018-05" db="EMBL/GenBank/DDBJ databases">
        <title>Genomic Encyclopedia of Type Strains, Phase IV (KMG-V): Genome sequencing to study the core and pangenomes of soil and plant-associated prokaryotes.</title>
        <authorList>
            <person name="Whitman W."/>
        </authorList>
    </citation>
    <scope>NUCLEOTIDE SEQUENCE [LARGE SCALE GENOMIC DNA]</scope>
    <source>
        <strain evidence="3 4">SCZa-39</strain>
    </source>
</reference>
<keyword evidence="2" id="KW-1133">Transmembrane helix</keyword>
<gene>
    <name evidence="3" type="ORF">C7402_10627</name>
</gene>
<evidence type="ECO:0000256" key="1">
    <source>
        <dbReference type="SAM" id="MobiDB-lite"/>
    </source>
</evidence>
<protein>
    <submittedName>
        <fullName evidence="3">Uncharacterized protein</fullName>
    </submittedName>
</protein>
<name>A0ABX5KN52_9BURK</name>
<keyword evidence="2" id="KW-0472">Membrane</keyword>
<proteinExistence type="predicted"/>
<evidence type="ECO:0000313" key="3">
    <source>
        <dbReference type="EMBL" id="PVX83623.1"/>
    </source>
</evidence>
<feature type="compositionally biased region" description="Pro residues" evidence="1">
    <location>
        <begin position="105"/>
        <end position="129"/>
    </location>
</feature>
<accession>A0ABX5KN52</accession>
<feature type="transmembrane region" description="Helical" evidence="2">
    <location>
        <begin position="21"/>
        <end position="41"/>
    </location>
</feature>
<evidence type="ECO:0000313" key="4">
    <source>
        <dbReference type="Proteomes" id="UP000245712"/>
    </source>
</evidence>
<organism evidence="3 4">
    <name type="scientific">Paraburkholderia unamae</name>
    <dbReference type="NCBI Taxonomy" id="219649"/>
    <lineage>
        <taxon>Bacteria</taxon>
        <taxon>Pseudomonadati</taxon>
        <taxon>Pseudomonadota</taxon>
        <taxon>Betaproteobacteria</taxon>
        <taxon>Burkholderiales</taxon>
        <taxon>Burkholderiaceae</taxon>
        <taxon>Paraburkholderia</taxon>
    </lineage>
</organism>
<comment type="caution">
    <text evidence="3">The sequence shown here is derived from an EMBL/GenBank/DDBJ whole genome shotgun (WGS) entry which is preliminary data.</text>
</comment>
<evidence type="ECO:0000256" key="2">
    <source>
        <dbReference type="SAM" id="Phobius"/>
    </source>
</evidence>
<sequence length="129" mass="13435">MVQNHNSHPSHRAPRRFSVVSVARAGLIGAVMAWASASALAGQPLVLDTQRGISDGQSGLVLQNAPLSHEPMVQAVQPAGIAPDSSQPYIVAPYVEVPGGGGGRPNPPPRPPRPPHRPSPPRPQPLPAQ</sequence>
<feature type="region of interest" description="Disordered" evidence="1">
    <location>
        <begin position="93"/>
        <end position="129"/>
    </location>
</feature>
<keyword evidence="4" id="KW-1185">Reference proteome</keyword>
<dbReference type="EMBL" id="QEOB01000006">
    <property type="protein sequence ID" value="PVX83623.1"/>
    <property type="molecule type" value="Genomic_DNA"/>
</dbReference>
<dbReference type="Proteomes" id="UP000245712">
    <property type="component" value="Unassembled WGS sequence"/>
</dbReference>